<dbReference type="InterPro" id="IPR010949">
    <property type="entry name" value="TonB_Hb/transfer/lactofer_rcpt"/>
</dbReference>
<dbReference type="RefSeq" id="WP_126572096.1">
    <property type="nucleotide sequence ID" value="NZ_RXZH01000001.1"/>
</dbReference>
<dbReference type="NCBIfam" id="TIGR01786">
    <property type="entry name" value="TonB-hemlactrns"/>
    <property type="match status" value="1"/>
</dbReference>
<keyword evidence="5 11" id="KW-0812">Transmembrane</keyword>
<evidence type="ECO:0000256" key="9">
    <source>
        <dbReference type="ARBA" id="ARBA00023170"/>
    </source>
</evidence>
<dbReference type="Proteomes" id="UP000268973">
    <property type="component" value="Unassembled WGS sequence"/>
</dbReference>
<proteinExistence type="inferred from homology"/>
<evidence type="ECO:0000256" key="7">
    <source>
        <dbReference type="ARBA" id="ARBA00023077"/>
    </source>
</evidence>
<dbReference type="GO" id="GO:0009279">
    <property type="term" value="C:cell outer membrane"/>
    <property type="evidence" value="ECO:0007669"/>
    <property type="project" value="UniProtKB-SubCell"/>
</dbReference>
<dbReference type="OrthoDB" id="9764669at2"/>
<dbReference type="InterPro" id="IPR036942">
    <property type="entry name" value="Beta-barrel_TonB_sf"/>
</dbReference>
<dbReference type="GO" id="GO:0044718">
    <property type="term" value="P:siderophore transmembrane transport"/>
    <property type="evidence" value="ECO:0007669"/>
    <property type="project" value="TreeGrafter"/>
</dbReference>
<dbReference type="Gene3D" id="2.40.170.20">
    <property type="entry name" value="TonB-dependent receptor, beta-barrel domain"/>
    <property type="match status" value="1"/>
</dbReference>
<keyword evidence="10 11" id="KW-0998">Cell outer membrane</keyword>
<evidence type="ECO:0000256" key="11">
    <source>
        <dbReference type="PROSITE-ProRule" id="PRU01360"/>
    </source>
</evidence>
<dbReference type="Pfam" id="PF07715">
    <property type="entry name" value="Plug"/>
    <property type="match status" value="1"/>
</dbReference>
<evidence type="ECO:0000256" key="6">
    <source>
        <dbReference type="ARBA" id="ARBA00022729"/>
    </source>
</evidence>
<keyword evidence="8 11" id="KW-0472">Membrane</keyword>
<evidence type="ECO:0000256" key="14">
    <source>
        <dbReference type="SAM" id="MobiDB-lite"/>
    </source>
</evidence>
<organism evidence="18 19">
    <name type="scientific">Vibrio aquaticus</name>
    <dbReference type="NCBI Taxonomy" id="2496559"/>
    <lineage>
        <taxon>Bacteria</taxon>
        <taxon>Pseudomonadati</taxon>
        <taxon>Pseudomonadota</taxon>
        <taxon>Gammaproteobacteria</taxon>
        <taxon>Vibrionales</taxon>
        <taxon>Vibrionaceae</taxon>
        <taxon>Vibrio</taxon>
    </lineage>
</organism>
<dbReference type="InterPro" id="IPR010917">
    <property type="entry name" value="TonB_rcpt_CS"/>
</dbReference>
<evidence type="ECO:0000256" key="1">
    <source>
        <dbReference type="ARBA" id="ARBA00004571"/>
    </source>
</evidence>
<dbReference type="InterPro" id="IPR012910">
    <property type="entry name" value="Plug_dom"/>
</dbReference>
<evidence type="ECO:0000256" key="4">
    <source>
        <dbReference type="ARBA" id="ARBA00022452"/>
    </source>
</evidence>
<comment type="caution">
    <text evidence="18">The sequence shown here is derived from an EMBL/GenBank/DDBJ whole genome shotgun (WGS) entry which is preliminary data.</text>
</comment>
<feature type="region of interest" description="Disordered" evidence="14">
    <location>
        <begin position="324"/>
        <end position="353"/>
    </location>
</feature>
<dbReference type="InterPro" id="IPR011276">
    <property type="entry name" value="TonB_haem/Hb_rcpt"/>
</dbReference>
<evidence type="ECO:0000256" key="8">
    <source>
        <dbReference type="ARBA" id="ARBA00023136"/>
    </source>
</evidence>
<dbReference type="InterPro" id="IPR039426">
    <property type="entry name" value="TonB-dep_rcpt-like"/>
</dbReference>
<feature type="chain" id="PRO_5018992687" evidence="15">
    <location>
        <begin position="22"/>
        <end position="746"/>
    </location>
</feature>
<dbReference type="PROSITE" id="PS01156">
    <property type="entry name" value="TONB_DEPENDENT_REC_2"/>
    <property type="match status" value="1"/>
</dbReference>
<dbReference type="EMBL" id="RXZH01000001">
    <property type="protein sequence ID" value="RTZ17340.1"/>
    <property type="molecule type" value="Genomic_DNA"/>
</dbReference>
<dbReference type="Pfam" id="PF00593">
    <property type="entry name" value="TonB_dep_Rec_b-barrel"/>
    <property type="match status" value="1"/>
</dbReference>
<feature type="short sequence motif" description="TonB C-terminal box" evidence="12">
    <location>
        <begin position="729"/>
        <end position="746"/>
    </location>
</feature>
<evidence type="ECO:0000256" key="12">
    <source>
        <dbReference type="PROSITE-ProRule" id="PRU10144"/>
    </source>
</evidence>
<evidence type="ECO:0000256" key="2">
    <source>
        <dbReference type="ARBA" id="ARBA00008143"/>
    </source>
</evidence>
<feature type="signal peptide" evidence="15">
    <location>
        <begin position="1"/>
        <end position="21"/>
    </location>
</feature>
<evidence type="ECO:0000259" key="16">
    <source>
        <dbReference type="Pfam" id="PF00593"/>
    </source>
</evidence>
<reference evidence="18 19" key="1">
    <citation type="submission" date="2018-12" db="EMBL/GenBank/DDBJ databases">
        <title>Vibrio sp. isolated from China Sea.</title>
        <authorList>
            <person name="Li Y."/>
        </authorList>
    </citation>
    <scope>NUCLEOTIDE SEQUENCE [LARGE SCALE GENOMIC DNA]</scope>
    <source>
        <strain evidence="18 19">BEI207</strain>
    </source>
</reference>
<evidence type="ECO:0000256" key="10">
    <source>
        <dbReference type="ARBA" id="ARBA00023237"/>
    </source>
</evidence>
<evidence type="ECO:0000256" key="3">
    <source>
        <dbReference type="ARBA" id="ARBA00022448"/>
    </source>
</evidence>
<feature type="domain" description="TonB-dependent receptor-like beta-barrel" evidence="16">
    <location>
        <begin position="261"/>
        <end position="710"/>
    </location>
</feature>
<dbReference type="PANTHER" id="PTHR30069:SF29">
    <property type="entry name" value="HEMOGLOBIN AND HEMOGLOBIN-HAPTOGLOBIN-BINDING PROTEIN 1-RELATED"/>
    <property type="match status" value="1"/>
</dbReference>
<evidence type="ECO:0000256" key="13">
    <source>
        <dbReference type="RuleBase" id="RU003357"/>
    </source>
</evidence>
<dbReference type="NCBIfam" id="TIGR01785">
    <property type="entry name" value="TonB-hemin"/>
    <property type="match status" value="1"/>
</dbReference>
<keyword evidence="4 11" id="KW-1134">Transmembrane beta strand</keyword>
<keyword evidence="7 13" id="KW-0798">TonB box</keyword>
<evidence type="ECO:0000256" key="5">
    <source>
        <dbReference type="ARBA" id="ARBA00022692"/>
    </source>
</evidence>
<keyword evidence="19" id="KW-1185">Reference proteome</keyword>
<dbReference type="InterPro" id="IPR037066">
    <property type="entry name" value="Plug_dom_sf"/>
</dbReference>
<dbReference type="Gene3D" id="2.170.130.10">
    <property type="entry name" value="TonB-dependent receptor, plug domain"/>
    <property type="match status" value="1"/>
</dbReference>
<name>A0A432D093_9VIBR</name>
<dbReference type="PROSITE" id="PS52016">
    <property type="entry name" value="TONB_DEPENDENT_REC_3"/>
    <property type="match status" value="1"/>
</dbReference>
<comment type="subcellular location">
    <subcellularLocation>
        <location evidence="1 11">Cell outer membrane</location>
        <topology evidence="1 11">Multi-pass membrane protein</topology>
    </subcellularLocation>
</comment>
<evidence type="ECO:0000313" key="18">
    <source>
        <dbReference type="EMBL" id="RTZ17340.1"/>
    </source>
</evidence>
<dbReference type="GO" id="GO:0015344">
    <property type="term" value="F:siderophore uptake transmembrane transporter activity"/>
    <property type="evidence" value="ECO:0007669"/>
    <property type="project" value="TreeGrafter"/>
</dbReference>
<keyword evidence="3 11" id="KW-0813">Transport</keyword>
<comment type="similarity">
    <text evidence="2">Belongs to the TonB-dependent receptor family. Hemoglobin/haptoglobin binding protein subfamily.</text>
</comment>
<accession>A0A432D093</accession>
<feature type="domain" description="TonB-dependent receptor plug" evidence="17">
    <location>
        <begin position="41"/>
        <end position="151"/>
    </location>
</feature>
<gene>
    <name evidence="18" type="ORF">EJ063_00740</name>
</gene>
<sequence length="746" mass="82608">MYKQTLLSASIVLALTSTAHAEEYALFDEVVVSATRTEQQLEDVAGSVSVVTEEDIDKNLAKDLADAFKYTPGVSVETDSRHGIQGINIRGLGGNRVNILVDGVAQPARYNSGYSFLQSSRVMTDTEMFKSVEIVKGSASSLYGSDGIAGIAAFQTKDPSDFVSDDKQLGGYVKLGYASDTNEFSESVALANKFGDLETLVAYTRRDGDEVDNFGTPDEQDSSSDNLLVKVQYQVNDENRIELVGEYGQKQTETQLEKTGQTFLSDFGGMPPSFRMGLGNIDWDQNYGNDESEQTRLGFKHILEKDLTIADKLEWGIATVKKDENGNTHRNGEITSVSPIAPGSPTPDLPTGDDALRAEHKDYTYNEKSVQVDIQATKYIETASVQHTIVYGANYQTKDIENRNYTRNLIDSSEDKLFFYQPNAEETRYGAFVQDEMLLLNETLRLTPGIRFDSFETTPDVKTEGIDPSVTYDKHSSSAVTARLGAVYDLNESWKTFAQISQGFRAPSFDELYYSYDGGSSYENRPNPQLEAEESITYEIGFRHNTEFSSSEIAFYYSDFTNFIDNKVVEEGVGSNPDIYQYVNVDEAIIKGVELGNTLDISAMAGIKEGITSRFAIAYTEGEDGNGNALNSIEPWNAVVALNYDAPTQNWGTSIQLSYIAKKSNSDLNLDSNNGGTTDQVENPSATVVDLTAYYVPVKDLTLRAGLFNVTDEKYWAWDDVRGRTELDLDDTQAGRNWAITAKYEF</sequence>
<keyword evidence="6 15" id="KW-0732">Signal</keyword>
<evidence type="ECO:0000313" key="19">
    <source>
        <dbReference type="Proteomes" id="UP000268973"/>
    </source>
</evidence>
<evidence type="ECO:0000256" key="15">
    <source>
        <dbReference type="SAM" id="SignalP"/>
    </source>
</evidence>
<dbReference type="CDD" id="cd01347">
    <property type="entry name" value="ligand_gated_channel"/>
    <property type="match status" value="1"/>
</dbReference>
<dbReference type="SUPFAM" id="SSF56935">
    <property type="entry name" value="Porins"/>
    <property type="match status" value="1"/>
</dbReference>
<evidence type="ECO:0000259" key="17">
    <source>
        <dbReference type="Pfam" id="PF07715"/>
    </source>
</evidence>
<dbReference type="InterPro" id="IPR000531">
    <property type="entry name" value="Beta-barrel_TonB"/>
</dbReference>
<dbReference type="PANTHER" id="PTHR30069">
    <property type="entry name" value="TONB-DEPENDENT OUTER MEMBRANE RECEPTOR"/>
    <property type="match status" value="1"/>
</dbReference>
<protein>
    <submittedName>
        <fullName evidence="18">TonB-dependent hemoglobin/transferrin/lactoferrin family receptor</fullName>
    </submittedName>
</protein>
<dbReference type="GO" id="GO:0015232">
    <property type="term" value="F:heme transmembrane transporter activity"/>
    <property type="evidence" value="ECO:0007669"/>
    <property type="project" value="InterPro"/>
</dbReference>
<dbReference type="AlphaFoldDB" id="A0A432D093"/>
<keyword evidence="9 18" id="KW-0675">Receptor</keyword>